<dbReference type="SUPFAM" id="SSF51735">
    <property type="entry name" value="NAD(P)-binding Rossmann-fold domains"/>
    <property type="match status" value="1"/>
</dbReference>
<gene>
    <name evidence="4" type="primary">ydgJ_1</name>
    <name evidence="4" type="ORF">Mal52_14980</name>
</gene>
<evidence type="ECO:0000256" key="1">
    <source>
        <dbReference type="SAM" id="SignalP"/>
    </source>
</evidence>
<dbReference type="KEGG" id="sdyn:Mal52_14980"/>
<evidence type="ECO:0000259" key="3">
    <source>
        <dbReference type="Pfam" id="PF19051"/>
    </source>
</evidence>
<dbReference type="PANTHER" id="PTHR43818">
    <property type="entry name" value="BCDNA.GH03377"/>
    <property type="match status" value="1"/>
</dbReference>
<dbReference type="Gene3D" id="3.40.50.720">
    <property type="entry name" value="NAD(P)-binding Rossmann-like Domain"/>
    <property type="match status" value="1"/>
</dbReference>
<feature type="signal peptide" evidence="1">
    <location>
        <begin position="1"/>
        <end position="27"/>
    </location>
</feature>
<dbReference type="Pfam" id="PF01408">
    <property type="entry name" value="GFO_IDH_MocA"/>
    <property type="match status" value="1"/>
</dbReference>
<dbReference type="InterPro" id="IPR050463">
    <property type="entry name" value="Gfo/Idh/MocA_oxidrdct_glycsds"/>
</dbReference>
<feature type="domain" description="Gfo/Idh/MocA-like oxidoreductase bacterial type C-terminal" evidence="3">
    <location>
        <begin position="196"/>
        <end position="427"/>
    </location>
</feature>
<reference evidence="4 5" key="1">
    <citation type="submission" date="2019-02" db="EMBL/GenBank/DDBJ databases">
        <title>Deep-cultivation of Planctomycetes and their phenomic and genomic characterization uncovers novel biology.</title>
        <authorList>
            <person name="Wiegand S."/>
            <person name="Jogler M."/>
            <person name="Boedeker C."/>
            <person name="Pinto D."/>
            <person name="Vollmers J."/>
            <person name="Rivas-Marin E."/>
            <person name="Kohn T."/>
            <person name="Peeters S.H."/>
            <person name="Heuer A."/>
            <person name="Rast P."/>
            <person name="Oberbeckmann S."/>
            <person name="Bunk B."/>
            <person name="Jeske O."/>
            <person name="Meyerdierks A."/>
            <person name="Storesund J.E."/>
            <person name="Kallscheuer N."/>
            <person name="Luecker S."/>
            <person name="Lage O.M."/>
            <person name="Pohl T."/>
            <person name="Merkel B.J."/>
            <person name="Hornburger P."/>
            <person name="Mueller R.-W."/>
            <person name="Bruemmer F."/>
            <person name="Labrenz M."/>
            <person name="Spormann A.M."/>
            <person name="Op den Camp H."/>
            <person name="Overmann J."/>
            <person name="Amann R."/>
            <person name="Jetten M.S.M."/>
            <person name="Mascher T."/>
            <person name="Medema M.H."/>
            <person name="Devos D.P."/>
            <person name="Kaster A.-K."/>
            <person name="Ovreas L."/>
            <person name="Rohde M."/>
            <person name="Galperin M.Y."/>
            <person name="Jogler C."/>
        </authorList>
    </citation>
    <scope>NUCLEOTIDE SEQUENCE [LARGE SCALE GENOMIC DNA]</scope>
    <source>
        <strain evidence="4 5">Mal52</strain>
    </source>
</reference>
<dbReference type="Pfam" id="PF19051">
    <property type="entry name" value="GFO_IDH_MocA_C2"/>
    <property type="match status" value="1"/>
</dbReference>
<dbReference type="EC" id="1.-.-.-" evidence="4"/>
<dbReference type="InterPro" id="IPR036291">
    <property type="entry name" value="NAD(P)-bd_dom_sf"/>
</dbReference>
<evidence type="ECO:0000313" key="5">
    <source>
        <dbReference type="Proteomes" id="UP000319383"/>
    </source>
</evidence>
<dbReference type="GO" id="GO:0016491">
    <property type="term" value="F:oxidoreductase activity"/>
    <property type="evidence" value="ECO:0007669"/>
    <property type="project" value="UniProtKB-KW"/>
</dbReference>
<dbReference type="Proteomes" id="UP000319383">
    <property type="component" value="Chromosome"/>
</dbReference>
<accession>A0A517ZKP3</accession>
<protein>
    <submittedName>
        <fullName evidence="4">Putative oxidoreductase YdgJ</fullName>
        <ecNumber evidence="4">1.-.-.-</ecNumber>
    </submittedName>
</protein>
<dbReference type="AlphaFoldDB" id="A0A517ZKP3"/>
<dbReference type="RefSeq" id="WP_145375032.1">
    <property type="nucleotide sequence ID" value="NZ_CP036276.1"/>
</dbReference>
<proteinExistence type="predicted"/>
<dbReference type="PROSITE" id="PS51318">
    <property type="entry name" value="TAT"/>
    <property type="match status" value="1"/>
</dbReference>
<dbReference type="InterPro" id="IPR000683">
    <property type="entry name" value="Gfo/Idh/MocA-like_OxRdtase_N"/>
</dbReference>
<name>A0A517ZKP3_9PLAN</name>
<evidence type="ECO:0000313" key="4">
    <source>
        <dbReference type="EMBL" id="QDU43027.1"/>
    </source>
</evidence>
<evidence type="ECO:0000259" key="2">
    <source>
        <dbReference type="Pfam" id="PF01408"/>
    </source>
</evidence>
<feature type="chain" id="PRO_5021879065" evidence="1">
    <location>
        <begin position="28"/>
        <end position="433"/>
    </location>
</feature>
<dbReference type="Gene3D" id="3.30.360.10">
    <property type="entry name" value="Dihydrodipicolinate Reductase, domain 2"/>
    <property type="match status" value="1"/>
</dbReference>
<dbReference type="EMBL" id="CP036276">
    <property type="protein sequence ID" value="QDU43027.1"/>
    <property type="molecule type" value="Genomic_DNA"/>
</dbReference>
<organism evidence="4 5">
    <name type="scientific">Symmachiella dynata</name>
    <dbReference type="NCBI Taxonomy" id="2527995"/>
    <lineage>
        <taxon>Bacteria</taxon>
        <taxon>Pseudomonadati</taxon>
        <taxon>Planctomycetota</taxon>
        <taxon>Planctomycetia</taxon>
        <taxon>Planctomycetales</taxon>
        <taxon>Planctomycetaceae</taxon>
        <taxon>Symmachiella</taxon>
    </lineage>
</organism>
<dbReference type="SUPFAM" id="SSF55347">
    <property type="entry name" value="Glyceraldehyde-3-phosphate dehydrogenase-like, C-terminal domain"/>
    <property type="match status" value="1"/>
</dbReference>
<keyword evidence="4" id="KW-0560">Oxidoreductase</keyword>
<keyword evidence="5" id="KW-1185">Reference proteome</keyword>
<dbReference type="GO" id="GO:0000166">
    <property type="term" value="F:nucleotide binding"/>
    <property type="evidence" value="ECO:0007669"/>
    <property type="project" value="InterPro"/>
</dbReference>
<sequence length="433" mass="48106" precursor="true">MPTTNRRTFLQGSVLTGLGAMAMPARAASAADKVTVGLIGCGGRGTYLSGLFANEKNVEVTYLCDVDQDRLARGGREISGKTPQAVNDMRRVLDDKAVDAVIVATPDHWHAPAAILACEAGKHVYVEKPCSHNIREGRLLVDAARRNKRIVQHGTQVRSTDMMIEAVQKLREGIIGDVLVVKAWNIQKRKSIGHGKPSEAPDGLDYDNWVGPAAMVPYQENRVHDGWHWWYDFGTGDMGNDGVHDIDYARWGLGVTTHPSKVTAVGGKYFFDDDQQFPDTQQVTFEYPGDGKPGNRRMFIYEQRLWSTNYPHNVDSGAEFYGTDGQLFLSRRGKIQVLGERNRRTEVAVMPEPQNAEKHVANFLDSVRNERRPNGDIQHGHLSSSLCHLGNIATRLGRSLEFDPEQETFINDDEANALVSRSYRDHWGAPAGA</sequence>
<feature type="domain" description="Gfo/Idh/MocA-like oxidoreductase N-terminal" evidence="2">
    <location>
        <begin position="35"/>
        <end position="154"/>
    </location>
</feature>
<keyword evidence="1" id="KW-0732">Signal</keyword>
<dbReference type="InterPro" id="IPR006311">
    <property type="entry name" value="TAT_signal"/>
</dbReference>
<dbReference type="InterPro" id="IPR043906">
    <property type="entry name" value="Gfo/Idh/MocA_OxRdtase_bact_C"/>
</dbReference>
<dbReference type="PANTHER" id="PTHR43818:SF5">
    <property type="entry name" value="OXIDOREDUCTASE FAMILY PROTEIN"/>
    <property type="match status" value="1"/>
</dbReference>